<dbReference type="EMBL" id="JAAGLI010000213">
    <property type="protein sequence ID" value="NEA22557.1"/>
    <property type="molecule type" value="Genomic_DNA"/>
</dbReference>
<evidence type="ECO:0000256" key="1">
    <source>
        <dbReference type="SAM" id="MobiDB-lite"/>
    </source>
</evidence>
<feature type="compositionally biased region" description="Basic residues" evidence="1">
    <location>
        <begin position="8"/>
        <end position="17"/>
    </location>
</feature>
<protein>
    <submittedName>
        <fullName evidence="2">Uncharacterized protein</fullName>
    </submittedName>
</protein>
<comment type="caution">
    <text evidence="2">The sequence shown here is derived from an EMBL/GenBank/DDBJ whole genome shotgun (WGS) entry which is preliminary data.</text>
</comment>
<dbReference type="AlphaFoldDB" id="A0A6L9Q855"/>
<evidence type="ECO:0000313" key="3">
    <source>
        <dbReference type="EMBL" id="NEA22557.1"/>
    </source>
</evidence>
<sequence>MSDDLNRVRQRRERRRSAAPIGAFSGPVGRQRAQIEKVLDKVRTIERRRGVPTPERITAALDICELYGPEVDEALGGQEPMVDEWETGERIPTDEQLRALSWLTGFSVDFFYLPPPPPRAGLRICGEDVCEVLTDAEALDAVTCDKSPVPTPGQAPRFTGP</sequence>
<organism evidence="2 4">
    <name type="scientific">Actinomadura bangladeshensis</name>
    <dbReference type="NCBI Taxonomy" id="453573"/>
    <lineage>
        <taxon>Bacteria</taxon>
        <taxon>Bacillati</taxon>
        <taxon>Actinomycetota</taxon>
        <taxon>Actinomycetes</taxon>
        <taxon>Streptosporangiales</taxon>
        <taxon>Thermomonosporaceae</taxon>
        <taxon>Actinomadura</taxon>
    </lineage>
</organism>
<dbReference type="Proteomes" id="UP000475532">
    <property type="component" value="Unassembled WGS sequence"/>
</dbReference>
<gene>
    <name evidence="2" type="ORF">G3I70_03655</name>
    <name evidence="3" type="ORF">G3I70_08645</name>
</gene>
<reference evidence="2 4" key="1">
    <citation type="submission" date="2020-01" db="EMBL/GenBank/DDBJ databases">
        <title>Insect and environment-associated Actinomycetes.</title>
        <authorList>
            <person name="Currrie C."/>
            <person name="Chevrette M."/>
            <person name="Carlson C."/>
            <person name="Stubbendieck R."/>
            <person name="Wendt-Pienkowski E."/>
        </authorList>
    </citation>
    <scope>NUCLEOTIDE SEQUENCE [LARGE SCALE GENOMIC DNA]</scope>
    <source>
        <strain evidence="2 4">SID10258</strain>
    </source>
</reference>
<accession>A0A6L9Q855</accession>
<dbReference type="RefSeq" id="WP_163053222.1">
    <property type="nucleotide sequence ID" value="NZ_JAAGLI010000093.1"/>
</dbReference>
<proteinExistence type="predicted"/>
<dbReference type="EMBL" id="JAAGLI010000093">
    <property type="protein sequence ID" value="NEA21597.1"/>
    <property type="molecule type" value="Genomic_DNA"/>
</dbReference>
<evidence type="ECO:0000313" key="2">
    <source>
        <dbReference type="EMBL" id="NEA21597.1"/>
    </source>
</evidence>
<feature type="region of interest" description="Disordered" evidence="1">
    <location>
        <begin position="1"/>
        <end position="22"/>
    </location>
</feature>
<evidence type="ECO:0000313" key="4">
    <source>
        <dbReference type="Proteomes" id="UP000475532"/>
    </source>
</evidence>
<name>A0A6L9Q855_9ACTN</name>